<dbReference type="CDD" id="cd04724">
    <property type="entry name" value="Tryptophan_synthase_alpha"/>
    <property type="match status" value="1"/>
</dbReference>
<evidence type="ECO:0000256" key="7">
    <source>
        <dbReference type="ARBA" id="ARBA00023239"/>
    </source>
</evidence>
<evidence type="ECO:0000256" key="4">
    <source>
        <dbReference type="ARBA" id="ARBA00022605"/>
    </source>
</evidence>
<evidence type="ECO:0000313" key="11">
    <source>
        <dbReference type="EMBL" id="QQL43885.1"/>
    </source>
</evidence>
<feature type="active site" description="Proton acceptor" evidence="9">
    <location>
        <position position="69"/>
    </location>
</feature>
<dbReference type="PROSITE" id="PS00167">
    <property type="entry name" value="TRP_SYNTHASE_ALPHA"/>
    <property type="match status" value="1"/>
</dbReference>
<evidence type="ECO:0000256" key="3">
    <source>
        <dbReference type="ARBA" id="ARBA00011270"/>
    </source>
</evidence>
<accession>A0A6B3L754</accession>
<comment type="similarity">
    <text evidence="9 10">Belongs to the TrpA family.</text>
</comment>
<dbReference type="EC" id="4.2.1.20" evidence="9"/>
<dbReference type="Gene3D" id="3.20.20.70">
    <property type="entry name" value="Aldolase class I"/>
    <property type="match status" value="1"/>
</dbReference>
<proteinExistence type="inferred from homology"/>
<dbReference type="Proteomes" id="UP000475117">
    <property type="component" value="Chromosome"/>
</dbReference>
<evidence type="ECO:0000313" key="12">
    <source>
        <dbReference type="Proteomes" id="UP000475117"/>
    </source>
</evidence>
<dbReference type="PANTHER" id="PTHR43406">
    <property type="entry name" value="TRYPTOPHAN SYNTHASE, ALPHA CHAIN"/>
    <property type="match status" value="1"/>
</dbReference>
<evidence type="ECO:0000256" key="2">
    <source>
        <dbReference type="ARBA" id="ARBA00004733"/>
    </source>
</evidence>
<dbReference type="InterPro" id="IPR002028">
    <property type="entry name" value="Trp_synthase_suA"/>
</dbReference>
<comment type="pathway">
    <text evidence="2 9">Amino-acid biosynthesis; L-tryptophan biosynthesis; L-tryptophan from chorismate: step 5/5.</text>
</comment>
<evidence type="ECO:0000256" key="6">
    <source>
        <dbReference type="ARBA" id="ARBA00023141"/>
    </source>
</evidence>
<dbReference type="InterPro" id="IPR013785">
    <property type="entry name" value="Aldolase_TIM"/>
</dbReference>
<dbReference type="NCBIfam" id="TIGR00262">
    <property type="entry name" value="trpA"/>
    <property type="match status" value="1"/>
</dbReference>
<dbReference type="FunFam" id="3.20.20.70:FF:000037">
    <property type="entry name" value="Tryptophan synthase alpha chain"/>
    <property type="match status" value="1"/>
</dbReference>
<keyword evidence="5 9" id="KW-0822">Tryptophan biosynthesis</keyword>
<dbReference type="InterPro" id="IPR011060">
    <property type="entry name" value="RibuloseP-bd_barrel"/>
</dbReference>
<dbReference type="EMBL" id="CP066776">
    <property type="protein sequence ID" value="QQL43885.1"/>
    <property type="molecule type" value="Genomic_DNA"/>
</dbReference>
<dbReference type="GO" id="GO:0005829">
    <property type="term" value="C:cytosol"/>
    <property type="evidence" value="ECO:0007669"/>
    <property type="project" value="TreeGrafter"/>
</dbReference>
<dbReference type="RefSeq" id="WP_164361937.1">
    <property type="nucleotide sequence ID" value="NZ_CP066776.1"/>
</dbReference>
<reference evidence="11 12" key="1">
    <citation type="submission" date="2020-12" db="EMBL/GenBank/DDBJ databases">
        <title>Sulforoseuscoccus oceanibium gen. nov., sp. nov., a representative of the phylum Verrucomicrobia with special cytoplasmic membrane, and proposal of Sulforoseuscoccusaceae fam. nov.</title>
        <authorList>
            <person name="Xi F."/>
        </authorList>
    </citation>
    <scope>NUCLEOTIDE SEQUENCE [LARGE SCALE GENOMIC DNA]</scope>
    <source>
        <strain evidence="11 12">T37</strain>
    </source>
</reference>
<dbReference type="Pfam" id="PF00290">
    <property type="entry name" value="Trp_syntA"/>
    <property type="match status" value="1"/>
</dbReference>
<dbReference type="KEGG" id="soa:G3M56_008245"/>
<gene>
    <name evidence="9" type="primary">trpA</name>
    <name evidence="11" type="ORF">G3M56_008245</name>
</gene>
<dbReference type="AlphaFoldDB" id="A0A6B3L754"/>
<name>A0A6B3L754_9BACT</name>
<feature type="active site" description="Proton acceptor" evidence="9">
    <location>
        <position position="58"/>
    </location>
</feature>
<protein>
    <recommendedName>
        <fullName evidence="9">Tryptophan synthase alpha chain</fullName>
        <ecNumber evidence="9">4.2.1.20</ecNumber>
    </recommendedName>
</protein>
<organism evidence="11 12">
    <name type="scientific">Sulfuriroseicoccus oceanibius</name>
    <dbReference type="NCBI Taxonomy" id="2707525"/>
    <lineage>
        <taxon>Bacteria</taxon>
        <taxon>Pseudomonadati</taxon>
        <taxon>Verrucomicrobiota</taxon>
        <taxon>Verrucomicrobiia</taxon>
        <taxon>Verrucomicrobiales</taxon>
        <taxon>Verrucomicrobiaceae</taxon>
        <taxon>Sulfuriroseicoccus</taxon>
    </lineage>
</organism>
<keyword evidence="6 9" id="KW-0057">Aromatic amino acid biosynthesis</keyword>
<comment type="function">
    <text evidence="1 9">The alpha subunit is responsible for the aldol cleavage of indoleglycerol phosphate to indole and glyceraldehyde 3-phosphate.</text>
</comment>
<keyword evidence="4 9" id="KW-0028">Amino-acid biosynthesis</keyword>
<keyword evidence="12" id="KW-1185">Reference proteome</keyword>
<dbReference type="InterPro" id="IPR018204">
    <property type="entry name" value="Trp_synthase_alpha_AS"/>
</dbReference>
<dbReference type="HAMAP" id="MF_00131">
    <property type="entry name" value="Trp_synth_alpha"/>
    <property type="match status" value="1"/>
</dbReference>
<comment type="subunit">
    <text evidence="3 9">Tetramer of two alpha and two beta chains.</text>
</comment>
<dbReference type="SUPFAM" id="SSF51366">
    <property type="entry name" value="Ribulose-phoshate binding barrel"/>
    <property type="match status" value="1"/>
</dbReference>
<evidence type="ECO:0000256" key="1">
    <source>
        <dbReference type="ARBA" id="ARBA00003365"/>
    </source>
</evidence>
<evidence type="ECO:0000256" key="9">
    <source>
        <dbReference type="HAMAP-Rule" id="MF_00131"/>
    </source>
</evidence>
<evidence type="ECO:0000256" key="8">
    <source>
        <dbReference type="ARBA" id="ARBA00049047"/>
    </source>
</evidence>
<evidence type="ECO:0000256" key="5">
    <source>
        <dbReference type="ARBA" id="ARBA00022822"/>
    </source>
</evidence>
<dbReference type="PANTHER" id="PTHR43406:SF1">
    <property type="entry name" value="TRYPTOPHAN SYNTHASE ALPHA CHAIN, CHLOROPLASTIC"/>
    <property type="match status" value="1"/>
</dbReference>
<dbReference type="UniPathway" id="UPA00035">
    <property type="reaction ID" value="UER00044"/>
</dbReference>
<sequence>MPSAPDSITSSRLRDTFTKLSDANEAAFVAYLAAGHPNAEKTVEIVLALEEAGADVIELGIPFSDPLADGVVNQIAAEKALAAGTTTRGVLDMIRAIREKSEIPLVLFTYLNPVYTYGFEDFHRDAAAAGADGILCLDLPPDEAAKNVELAQSKGLSPIRLIAPTTPEERFEEVCATADGFIYYVSREGVTGVQESLAEGLDEQVAVLKKHTDVPVCVGFGISKPEQAAQVAKSADGVVVGSAIVRTVIDNADADNLAQIVHDFAKPLIDAAKSARA</sequence>
<comment type="catalytic activity">
    <reaction evidence="8 9">
        <text>(1S,2R)-1-C-(indol-3-yl)glycerol 3-phosphate + L-serine = D-glyceraldehyde 3-phosphate + L-tryptophan + H2O</text>
        <dbReference type="Rhea" id="RHEA:10532"/>
        <dbReference type="ChEBI" id="CHEBI:15377"/>
        <dbReference type="ChEBI" id="CHEBI:33384"/>
        <dbReference type="ChEBI" id="CHEBI:57912"/>
        <dbReference type="ChEBI" id="CHEBI:58866"/>
        <dbReference type="ChEBI" id="CHEBI:59776"/>
        <dbReference type="EC" id="4.2.1.20"/>
    </reaction>
</comment>
<dbReference type="GO" id="GO:0004834">
    <property type="term" value="F:tryptophan synthase activity"/>
    <property type="evidence" value="ECO:0007669"/>
    <property type="project" value="UniProtKB-UniRule"/>
</dbReference>
<keyword evidence="7 9" id="KW-0456">Lyase</keyword>
<evidence type="ECO:0000256" key="10">
    <source>
        <dbReference type="RuleBase" id="RU003662"/>
    </source>
</evidence>